<reference evidence="1" key="1">
    <citation type="journal article" date="2020" name="bioRxiv">
        <title>Comparative genomics of Chlamydomonas.</title>
        <authorList>
            <person name="Craig R.J."/>
            <person name="Hasan A.R."/>
            <person name="Ness R.W."/>
            <person name="Keightley P.D."/>
        </authorList>
    </citation>
    <scope>NUCLEOTIDE SEQUENCE</scope>
    <source>
        <strain evidence="1">CCAP 11/70</strain>
    </source>
</reference>
<proteinExistence type="predicted"/>
<keyword evidence="2" id="KW-1185">Reference proteome</keyword>
<evidence type="ECO:0000313" key="2">
    <source>
        <dbReference type="Proteomes" id="UP000612055"/>
    </source>
</evidence>
<organism evidence="1 2">
    <name type="scientific">Edaphochlamys debaryana</name>
    <dbReference type="NCBI Taxonomy" id="47281"/>
    <lineage>
        <taxon>Eukaryota</taxon>
        <taxon>Viridiplantae</taxon>
        <taxon>Chlorophyta</taxon>
        <taxon>core chlorophytes</taxon>
        <taxon>Chlorophyceae</taxon>
        <taxon>CS clade</taxon>
        <taxon>Chlamydomonadales</taxon>
        <taxon>Chlamydomonadales incertae sedis</taxon>
        <taxon>Edaphochlamys</taxon>
    </lineage>
</organism>
<dbReference type="Proteomes" id="UP000612055">
    <property type="component" value="Unassembled WGS sequence"/>
</dbReference>
<protein>
    <submittedName>
        <fullName evidence="1">Uncharacterized protein</fullName>
    </submittedName>
</protein>
<name>A0A835Y9G7_9CHLO</name>
<dbReference type="AlphaFoldDB" id="A0A835Y9G7"/>
<gene>
    <name evidence="1" type="ORF">HYH03_003506</name>
</gene>
<sequence length="418" mass="42593">MALHRATVPLGSATAGDVHGRRRVNSNWICRNAGGNVKVEDGVAVFEGDSAASVQRGAELLRDQLEAAKRLAYYDETSAAGTRRREQQYVLAPASAGGAAGGSAGAALPKTRLGAFFTAGDAALEPTGPLAAELSAAARTAAAHTPRFSALKLMFNPGKQLFFNLPSTGLVTLGQLQVGRPRTLLPLPGPDGGMGLKAAGTRSAATVHVIDQRLNIHYKVVLGFEGERAVLRRVESSLSRFHFTVLLGGPLQLDLRAKLVGKHADWQDEGAQAVARAVVAACGGTPQGYAAFVAARGRGLLPPDLRLDTARRKTKTAYEGSLAVGGGRGPVPLRLEVEEVEDEAGVHTEVTGSLPEVDAELAQLLLQATAGGGGGRGGGGGGGGSALCGPEWAAGALQAAAAFADAANAALALAGSEA</sequence>
<dbReference type="EMBL" id="JAEHOE010000009">
    <property type="protein sequence ID" value="KAG2498767.1"/>
    <property type="molecule type" value="Genomic_DNA"/>
</dbReference>
<comment type="caution">
    <text evidence="1">The sequence shown here is derived from an EMBL/GenBank/DDBJ whole genome shotgun (WGS) entry which is preliminary data.</text>
</comment>
<evidence type="ECO:0000313" key="1">
    <source>
        <dbReference type="EMBL" id="KAG2498767.1"/>
    </source>
</evidence>
<accession>A0A835Y9G7</accession>